<dbReference type="InterPro" id="IPR038726">
    <property type="entry name" value="PDDEXK_AddAB-type"/>
</dbReference>
<comment type="caution">
    <text evidence="2">The sequence shown here is derived from an EMBL/GenBank/DDBJ whole genome shotgun (WGS) entry which is preliminary data.</text>
</comment>
<dbReference type="Pfam" id="PF12705">
    <property type="entry name" value="PDDEXK_1"/>
    <property type="match status" value="1"/>
</dbReference>
<dbReference type="EMBL" id="JBFRYA010000002">
    <property type="protein sequence ID" value="MEX1668055.1"/>
    <property type="molecule type" value="Genomic_DNA"/>
</dbReference>
<dbReference type="Proteomes" id="UP001557485">
    <property type="component" value="Unassembled WGS sequence"/>
</dbReference>
<evidence type="ECO:0000313" key="3">
    <source>
        <dbReference type="Proteomes" id="UP001557485"/>
    </source>
</evidence>
<evidence type="ECO:0000313" key="2">
    <source>
        <dbReference type="EMBL" id="MEX1668055.1"/>
    </source>
</evidence>
<reference evidence="2 3" key="1">
    <citation type="journal article" date="2011" name="Int. J. Syst. Evol. Microbiol.">
        <title>Zhongshania antarctica gen. nov., sp. nov. and Zhongshania guokunii sp. nov., gammaproteobacteria respectively isolated from coastal attached (fast) ice and surface seawater of the Antarctic.</title>
        <authorList>
            <person name="Li H.J."/>
            <person name="Zhang X.Y."/>
            <person name="Chen C.X."/>
            <person name="Zhang Y.J."/>
            <person name="Gao Z.M."/>
            <person name="Yu Y."/>
            <person name="Chen X.L."/>
            <person name="Chen B."/>
            <person name="Zhang Y.Z."/>
        </authorList>
    </citation>
    <scope>NUCLEOTIDE SEQUENCE [LARGE SCALE GENOMIC DNA]</scope>
    <source>
        <strain evidence="2 3">ZS6-22T</strain>
    </source>
</reference>
<dbReference type="SUPFAM" id="SSF52540">
    <property type="entry name" value="P-loop containing nucleoside triphosphate hydrolases"/>
    <property type="match status" value="1"/>
</dbReference>
<dbReference type="NCBIfam" id="TIGR03623">
    <property type="entry name" value="probable DNA repair protein"/>
    <property type="match status" value="1"/>
</dbReference>
<accession>A0ABV3U2D5</accession>
<sequence>MRRDAHLEQLNIAELLTFAGRSVVLMPSDASARQCRERIAQLRGSHDQAFIETITVMPLDQWFAELWDASFPAKQVLRPIQLLALARDIIESSDYFPDNCLNSMAIARQFVDAFQLHAQYRLSGDREYYLFSQEYQAFHHWQQDLQAKLDEQQALSAQQLPAALLPMLAGGCLDLPDQLILSTELSLSPAPRHFIEQCAEVLSIKQLTIDGFSATPLFQSAAQLEQECEALTAWLGDYLSAEGEHSKKLLAVLVPDINQYQPVLQAVLQRQLYPSGLFPAANTQTREPWLFDGSETLLSYPLIKSAWDLISLASKALPLEQFSRVLRSRFVRGWPAARSVRARLDLRWRDRLGPETTLKSALALAKKIEQDEPQVSDFLHHLAAQLKTMPSAQLPSEWVRFFDQLLLSAGWPNADDDDPVVEQCRRGFSQAMDVFRALDRQLGPVSHDSALSWLQHILSTKRFSVSRDWACPVRIMQYDDALGLRFDAVWIMGLDDGALPRRVEPSPFLPLELQQRAGLEDSDPSLCLQRDRALLNSLLASAPLVKISHCRESEVGSPQGLCSLLPQWQDDEQREIGNRYQASGQVLTPASDDVRAIDPAQRDSIRGGTGLFKEYASSPFFAFLKYRLNLREFPQPAEGLDHRVQGILVHDTMQHVWERLRNKAALDALNSVQLEAAVRSCCEQALAGPEFSVARFGESLLNIEKERVIRLVCSWLEEKEKQRLQYFEVIAVEQLIETKLAGIPLRLRMDRIDNVGGKHLVIDYKTGSINGRSLNVDSLTEPQLPIYALVQSGDETKDSLHIDGVMLAQLKSPEDLAIHMRSNWANSVIAKRPDKDNDVDSPDKWQAELDAWSTALQGMAEGILAGNIQHDYSQNYGRSFSQFLLPLLRDTVEQEDAE</sequence>
<dbReference type="InterPro" id="IPR019925">
    <property type="entry name" value="DNA_repair_protein_predicted"/>
</dbReference>
<evidence type="ECO:0000259" key="1">
    <source>
        <dbReference type="Pfam" id="PF12705"/>
    </source>
</evidence>
<name>A0ABV3U2D5_9GAMM</name>
<organism evidence="2 3">
    <name type="scientific">Zhongshania guokunii</name>
    <dbReference type="NCBI Taxonomy" id="641783"/>
    <lineage>
        <taxon>Bacteria</taxon>
        <taxon>Pseudomonadati</taxon>
        <taxon>Pseudomonadota</taxon>
        <taxon>Gammaproteobacteria</taxon>
        <taxon>Cellvibrionales</taxon>
        <taxon>Spongiibacteraceae</taxon>
        <taxon>Zhongshania</taxon>
    </lineage>
</organism>
<dbReference type="Gene3D" id="3.40.50.300">
    <property type="entry name" value="P-loop containing nucleotide triphosphate hydrolases"/>
    <property type="match status" value="1"/>
</dbReference>
<dbReference type="InterPro" id="IPR027417">
    <property type="entry name" value="P-loop_NTPase"/>
</dbReference>
<keyword evidence="3" id="KW-1185">Reference proteome</keyword>
<protein>
    <submittedName>
        <fullName evidence="2">PD-(D/E)XK nuclease family protein</fullName>
    </submittedName>
</protein>
<proteinExistence type="predicted"/>
<dbReference type="RefSeq" id="WP_368380349.1">
    <property type="nucleotide sequence ID" value="NZ_JBFRYA010000002.1"/>
</dbReference>
<gene>
    <name evidence="2" type="ORF">AB4876_03975</name>
</gene>
<feature type="domain" description="PD-(D/E)XK endonuclease-like" evidence="1">
    <location>
        <begin position="613"/>
        <end position="872"/>
    </location>
</feature>